<dbReference type="PANTHER" id="PTHR12441">
    <property type="entry name" value="ATP SYNTHASE COUPLING FACTOR 6, MITOCHONDRIAL"/>
    <property type="match status" value="1"/>
</dbReference>
<dbReference type="GO" id="GO:0005743">
    <property type="term" value="C:mitochondrial inner membrane"/>
    <property type="evidence" value="ECO:0007669"/>
    <property type="project" value="UniProtKB-SubCell"/>
</dbReference>
<dbReference type="FunFam" id="1.10.246.110:FF:000001">
    <property type="entry name" value="ATP synthase-coupling factor 6, mitochondrial"/>
    <property type="match status" value="1"/>
</dbReference>
<dbReference type="AlphaFoldDB" id="A0A7M7JAM4"/>
<dbReference type="Pfam" id="PF05511">
    <property type="entry name" value="ATP-synt_F6"/>
    <property type="match status" value="1"/>
</dbReference>
<dbReference type="InterPro" id="IPR008387">
    <property type="entry name" value="ATP_synth_f6_mt"/>
</dbReference>
<keyword evidence="6" id="KW-0999">Mitochondrion inner membrane</keyword>
<keyword evidence="9" id="KW-0472">Membrane</keyword>
<dbReference type="RefSeq" id="XP_022643748.1">
    <property type="nucleotide sequence ID" value="XM_022788013.1"/>
</dbReference>
<dbReference type="OMA" id="MTKFPTF"/>
<evidence type="ECO:0008006" key="12">
    <source>
        <dbReference type="Google" id="ProtNLM"/>
    </source>
</evidence>
<dbReference type="Gene3D" id="1.10.246.110">
    <property type="entry name" value="Mitochondrial ATP synthase-coupling factor 6"/>
    <property type="match status" value="1"/>
</dbReference>
<dbReference type="SUPFAM" id="SSF111357">
    <property type="entry name" value="Mitochondrial ATP synthase coupling factor 6"/>
    <property type="match status" value="1"/>
</dbReference>
<dbReference type="Proteomes" id="UP000594260">
    <property type="component" value="Unplaced"/>
</dbReference>
<keyword evidence="7" id="KW-0406">Ion transport</keyword>
<dbReference type="EnsemblMetazoa" id="XM_022788013">
    <property type="protein sequence ID" value="XP_022643748"/>
    <property type="gene ID" value="LOC111243014"/>
</dbReference>
<keyword evidence="4" id="KW-0138">CF(0)</keyword>
<comment type="subcellular location">
    <subcellularLocation>
        <location evidence="1">Mitochondrion inner membrane</location>
    </subcellularLocation>
</comment>
<accession>A0A7M7JAM4</accession>
<comment type="similarity">
    <text evidence="2">Belongs to the eukaryotic ATPase subunit F6 family.</text>
</comment>
<dbReference type="GO" id="GO:0015078">
    <property type="term" value="F:proton transmembrane transporter activity"/>
    <property type="evidence" value="ECO:0007669"/>
    <property type="project" value="InterPro"/>
</dbReference>
<evidence type="ECO:0000256" key="8">
    <source>
        <dbReference type="ARBA" id="ARBA00023128"/>
    </source>
</evidence>
<evidence type="ECO:0000256" key="3">
    <source>
        <dbReference type="ARBA" id="ARBA00022448"/>
    </source>
</evidence>
<evidence type="ECO:0000256" key="4">
    <source>
        <dbReference type="ARBA" id="ARBA00022547"/>
    </source>
</evidence>
<reference evidence="10" key="1">
    <citation type="submission" date="2021-01" db="UniProtKB">
        <authorList>
            <consortium name="EnsemblMetazoa"/>
        </authorList>
    </citation>
    <scope>IDENTIFICATION</scope>
</reference>
<evidence type="ECO:0000256" key="2">
    <source>
        <dbReference type="ARBA" id="ARBA00007346"/>
    </source>
</evidence>
<keyword evidence="3" id="KW-0813">Transport</keyword>
<dbReference type="KEGG" id="vde:111243014"/>
<dbReference type="GO" id="GO:0045259">
    <property type="term" value="C:proton-transporting ATP synthase complex"/>
    <property type="evidence" value="ECO:0007669"/>
    <property type="project" value="UniProtKB-KW"/>
</dbReference>
<dbReference type="FunCoup" id="A0A7M7JAM4">
    <property type="interactions" value="1223"/>
</dbReference>
<dbReference type="GeneID" id="111243014"/>
<keyword evidence="11" id="KW-1185">Reference proteome</keyword>
<evidence type="ECO:0000256" key="5">
    <source>
        <dbReference type="ARBA" id="ARBA00022781"/>
    </source>
</evidence>
<keyword evidence="8" id="KW-0496">Mitochondrion</keyword>
<evidence type="ECO:0000313" key="11">
    <source>
        <dbReference type="Proteomes" id="UP000594260"/>
    </source>
</evidence>
<name>A0A7M7JAM4_VARDE</name>
<keyword evidence="5" id="KW-0375">Hydrogen ion transport</keyword>
<evidence type="ECO:0000256" key="7">
    <source>
        <dbReference type="ARBA" id="ARBA00023065"/>
    </source>
</evidence>
<dbReference type="GO" id="GO:0015986">
    <property type="term" value="P:proton motive force-driven ATP synthesis"/>
    <property type="evidence" value="ECO:0007669"/>
    <property type="project" value="InterPro"/>
</dbReference>
<organism evidence="10 11">
    <name type="scientific">Varroa destructor</name>
    <name type="common">Honeybee mite</name>
    <dbReference type="NCBI Taxonomy" id="109461"/>
    <lineage>
        <taxon>Eukaryota</taxon>
        <taxon>Metazoa</taxon>
        <taxon>Ecdysozoa</taxon>
        <taxon>Arthropoda</taxon>
        <taxon>Chelicerata</taxon>
        <taxon>Arachnida</taxon>
        <taxon>Acari</taxon>
        <taxon>Parasitiformes</taxon>
        <taxon>Mesostigmata</taxon>
        <taxon>Gamasina</taxon>
        <taxon>Dermanyssoidea</taxon>
        <taxon>Varroidae</taxon>
        <taxon>Varroa</taxon>
    </lineage>
</organism>
<dbReference type="OrthoDB" id="8902296at2759"/>
<evidence type="ECO:0000256" key="6">
    <source>
        <dbReference type="ARBA" id="ARBA00022792"/>
    </source>
</evidence>
<proteinExistence type="inferred from homology"/>
<evidence type="ECO:0000256" key="9">
    <source>
        <dbReference type="ARBA" id="ARBA00023136"/>
    </source>
</evidence>
<dbReference type="InParanoid" id="A0A7M7JAM4"/>
<evidence type="ECO:0000313" key="10">
    <source>
        <dbReference type="EnsemblMetazoa" id="XP_022643748"/>
    </source>
</evidence>
<dbReference type="PIRSF" id="PIRSF002455">
    <property type="entry name" value="ATP_synthase_coupling_factor_6"/>
    <property type="match status" value="1"/>
</dbReference>
<protein>
    <recommendedName>
        <fullName evidence="12">ATP synthase-coupling factor 6, mitochondrial</fullName>
    </recommendedName>
</protein>
<dbReference type="InterPro" id="IPR036204">
    <property type="entry name" value="ATP_synth_f6_sf_mt"/>
</dbReference>
<evidence type="ECO:0000256" key="1">
    <source>
        <dbReference type="ARBA" id="ARBA00004273"/>
    </source>
</evidence>
<dbReference type="PANTHER" id="PTHR12441:SF10">
    <property type="entry name" value="ATP SYNTHASE-COUPLING FACTOR 6, MITOCHONDRIAL"/>
    <property type="match status" value="1"/>
</dbReference>
<sequence>MILTRKTIELTQHLIKRNYGISAVLLSKASDPIQQLFVDKVREYGLKSKGQLFVDATPSIEKEYKDEISKAERHYGGGKGVDMKKFPDFKFSQPKIEIN</sequence>